<dbReference type="Pfam" id="PF01381">
    <property type="entry name" value="HTH_3"/>
    <property type="match status" value="1"/>
</dbReference>
<organism evidence="2 3">
    <name type="scientific">Zhenpiania hominis</name>
    <dbReference type="NCBI Taxonomy" id="2763644"/>
    <lineage>
        <taxon>Bacteria</taxon>
        <taxon>Bacillati</taxon>
        <taxon>Bacillota</taxon>
        <taxon>Clostridia</taxon>
        <taxon>Peptostreptococcales</taxon>
        <taxon>Anaerovoracaceae</taxon>
        <taxon>Zhenpiania</taxon>
    </lineage>
</organism>
<keyword evidence="3" id="KW-1185">Reference proteome</keyword>
<feature type="domain" description="HTH cro/C1-type" evidence="1">
    <location>
        <begin position="16"/>
        <end position="71"/>
    </location>
</feature>
<dbReference type="CDD" id="cd00093">
    <property type="entry name" value="HTH_XRE"/>
    <property type="match status" value="1"/>
</dbReference>
<dbReference type="SMART" id="SM00530">
    <property type="entry name" value="HTH_XRE"/>
    <property type="match status" value="1"/>
</dbReference>
<proteinExistence type="predicted"/>
<accession>A0A923NR73</accession>
<dbReference type="Gene3D" id="1.10.260.40">
    <property type="entry name" value="lambda repressor-like DNA-binding domains"/>
    <property type="match status" value="1"/>
</dbReference>
<evidence type="ECO:0000259" key="1">
    <source>
        <dbReference type="PROSITE" id="PS50943"/>
    </source>
</evidence>
<protein>
    <submittedName>
        <fullName evidence="2">Helix-turn-helix transcriptional regulator</fullName>
    </submittedName>
</protein>
<dbReference type="Proteomes" id="UP000602647">
    <property type="component" value="Unassembled WGS sequence"/>
</dbReference>
<dbReference type="AlphaFoldDB" id="A0A923NR73"/>
<sequence length="118" mass="13951">MRYRPEYDRNLIGKNLRRLREAKNLSVEEVKEYLRLGSVQAIYKYESGQSYPQTDTMFALMELYEAELNDIIREPQDEKAWTACMDKVEVIAVESDSSRWLGRLLRYFQFGVKEEAAV</sequence>
<evidence type="ECO:0000313" key="2">
    <source>
        <dbReference type="EMBL" id="MBC6680588.1"/>
    </source>
</evidence>
<dbReference type="RefSeq" id="WP_187303683.1">
    <property type="nucleotide sequence ID" value="NZ_JACRYT010000015.1"/>
</dbReference>
<gene>
    <name evidence="2" type="ORF">H9L42_12230</name>
</gene>
<reference evidence="2" key="1">
    <citation type="submission" date="2020-08" db="EMBL/GenBank/DDBJ databases">
        <title>Genome public.</title>
        <authorList>
            <person name="Liu C."/>
            <person name="Sun Q."/>
        </authorList>
    </citation>
    <scope>NUCLEOTIDE SEQUENCE</scope>
    <source>
        <strain evidence="2">BX12</strain>
    </source>
</reference>
<comment type="caution">
    <text evidence="2">The sequence shown here is derived from an EMBL/GenBank/DDBJ whole genome shotgun (WGS) entry which is preliminary data.</text>
</comment>
<dbReference type="SUPFAM" id="SSF47413">
    <property type="entry name" value="lambda repressor-like DNA-binding domains"/>
    <property type="match status" value="1"/>
</dbReference>
<dbReference type="PROSITE" id="PS50943">
    <property type="entry name" value="HTH_CROC1"/>
    <property type="match status" value="1"/>
</dbReference>
<dbReference type="InterPro" id="IPR010982">
    <property type="entry name" value="Lambda_DNA-bd_dom_sf"/>
</dbReference>
<dbReference type="GO" id="GO:0003677">
    <property type="term" value="F:DNA binding"/>
    <property type="evidence" value="ECO:0007669"/>
    <property type="project" value="InterPro"/>
</dbReference>
<evidence type="ECO:0000313" key="3">
    <source>
        <dbReference type="Proteomes" id="UP000602647"/>
    </source>
</evidence>
<name>A0A923NR73_9FIRM</name>
<dbReference type="InterPro" id="IPR001387">
    <property type="entry name" value="Cro/C1-type_HTH"/>
</dbReference>
<dbReference type="EMBL" id="JACRYT010000015">
    <property type="protein sequence ID" value="MBC6680588.1"/>
    <property type="molecule type" value="Genomic_DNA"/>
</dbReference>